<reference evidence="2 3" key="1">
    <citation type="journal article" date="2019" name="Int. J. Syst. Evol. Microbiol.">
        <title>The Global Catalogue of Microorganisms (GCM) 10K type strain sequencing project: providing services to taxonomists for standard genome sequencing and annotation.</title>
        <authorList>
            <consortium name="The Broad Institute Genomics Platform"/>
            <consortium name="The Broad Institute Genome Sequencing Center for Infectious Disease"/>
            <person name="Wu L."/>
            <person name="Ma J."/>
        </authorList>
    </citation>
    <scope>NUCLEOTIDE SEQUENCE [LARGE SCALE GENOMIC DNA]</scope>
    <source>
        <strain evidence="2 3">JCM 6833</strain>
    </source>
</reference>
<dbReference type="RefSeq" id="WP_344547012.1">
    <property type="nucleotide sequence ID" value="NZ_BAAATD010000012.1"/>
</dbReference>
<protein>
    <submittedName>
        <fullName evidence="2">Uncharacterized protein</fullName>
    </submittedName>
</protein>
<proteinExistence type="predicted"/>
<feature type="region of interest" description="Disordered" evidence="1">
    <location>
        <begin position="68"/>
        <end position="95"/>
    </location>
</feature>
<accession>A0ABN3QGJ5</accession>
<comment type="caution">
    <text evidence="2">The sequence shown here is derived from an EMBL/GenBank/DDBJ whole genome shotgun (WGS) entry which is preliminary data.</text>
</comment>
<evidence type="ECO:0000313" key="3">
    <source>
        <dbReference type="Proteomes" id="UP001501509"/>
    </source>
</evidence>
<gene>
    <name evidence="2" type="ORF">GCM10010411_72530</name>
</gene>
<evidence type="ECO:0000256" key="1">
    <source>
        <dbReference type="SAM" id="MobiDB-lite"/>
    </source>
</evidence>
<sequence length="95" mass="10409">MALGRVLATTFSGCFGVWRFLAVWSRGRAAVALERERNAGTAQALKLLPPGGELLEIELGGRMRLLRVPSTTDHPPAPHSVLQIETQPPNPRNER</sequence>
<dbReference type="Proteomes" id="UP001501509">
    <property type="component" value="Unassembled WGS sequence"/>
</dbReference>
<name>A0ABN3QGJ5_9ACTN</name>
<evidence type="ECO:0000313" key="2">
    <source>
        <dbReference type="EMBL" id="GAA2625367.1"/>
    </source>
</evidence>
<dbReference type="EMBL" id="BAAATD010000012">
    <property type="protein sequence ID" value="GAA2625367.1"/>
    <property type="molecule type" value="Genomic_DNA"/>
</dbReference>
<keyword evidence="3" id="KW-1185">Reference proteome</keyword>
<organism evidence="2 3">
    <name type="scientific">Actinomadura fulvescens</name>
    <dbReference type="NCBI Taxonomy" id="46160"/>
    <lineage>
        <taxon>Bacteria</taxon>
        <taxon>Bacillati</taxon>
        <taxon>Actinomycetota</taxon>
        <taxon>Actinomycetes</taxon>
        <taxon>Streptosporangiales</taxon>
        <taxon>Thermomonosporaceae</taxon>
        <taxon>Actinomadura</taxon>
    </lineage>
</organism>